<name>A0ABR1LYB9_9PEZI</name>
<feature type="compositionally biased region" description="Basic and acidic residues" evidence="17">
    <location>
        <begin position="120"/>
        <end position="129"/>
    </location>
</feature>
<evidence type="ECO:0000256" key="5">
    <source>
        <dbReference type="ARBA" id="ARBA00014520"/>
    </source>
</evidence>
<dbReference type="Pfam" id="PF08655">
    <property type="entry name" value="DASH_Ask1"/>
    <property type="match status" value="1"/>
</dbReference>
<evidence type="ECO:0000256" key="16">
    <source>
        <dbReference type="ARBA" id="ARBA00023328"/>
    </source>
</evidence>
<keyword evidence="15" id="KW-0131">Cell cycle</keyword>
<feature type="region of interest" description="Disordered" evidence="17">
    <location>
        <begin position="269"/>
        <end position="310"/>
    </location>
</feature>
<feature type="compositionally biased region" description="Polar residues" evidence="17">
    <location>
        <begin position="212"/>
        <end position="250"/>
    </location>
</feature>
<keyword evidence="7" id="KW-0963">Cytoplasm</keyword>
<keyword evidence="14" id="KW-0539">Nucleus</keyword>
<feature type="region of interest" description="Disordered" evidence="17">
    <location>
        <begin position="175"/>
        <end position="252"/>
    </location>
</feature>
<evidence type="ECO:0000256" key="11">
    <source>
        <dbReference type="ARBA" id="ARBA00022829"/>
    </source>
</evidence>
<evidence type="ECO:0000256" key="14">
    <source>
        <dbReference type="ARBA" id="ARBA00023242"/>
    </source>
</evidence>
<dbReference type="PANTHER" id="PTHR28200:SF1">
    <property type="entry name" value="DASH COMPLEX SUBUNIT ASK1"/>
    <property type="match status" value="1"/>
</dbReference>
<evidence type="ECO:0000256" key="8">
    <source>
        <dbReference type="ARBA" id="ARBA00022618"/>
    </source>
</evidence>
<evidence type="ECO:0000256" key="6">
    <source>
        <dbReference type="ARBA" id="ARBA00022454"/>
    </source>
</evidence>
<evidence type="ECO:0000256" key="17">
    <source>
        <dbReference type="SAM" id="MobiDB-lite"/>
    </source>
</evidence>
<reference evidence="18 19" key="1">
    <citation type="submission" date="2024-04" db="EMBL/GenBank/DDBJ databases">
        <title>Phyllosticta paracitricarpa is synonymous to the EU quarantine fungus P. citricarpa based on phylogenomic analyses.</title>
        <authorList>
            <consortium name="Lawrence Berkeley National Laboratory"/>
            <person name="Van ingen-buijs V.A."/>
            <person name="Van westerhoven A.C."/>
            <person name="Haridas S."/>
            <person name="Skiadas P."/>
            <person name="Martin F."/>
            <person name="Groenewald J.Z."/>
            <person name="Crous P.W."/>
            <person name="Seidl M.F."/>
        </authorList>
    </citation>
    <scope>NUCLEOTIDE SEQUENCE [LARGE SCALE GENOMIC DNA]</scope>
    <source>
        <strain evidence="18 19">CPC 17464</strain>
    </source>
</reference>
<evidence type="ECO:0000256" key="12">
    <source>
        <dbReference type="ARBA" id="ARBA00022838"/>
    </source>
</evidence>
<evidence type="ECO:0000256" key="13">
    <source>
        <dbReference type="ARBA" id="ARBA00023212"/>
    </source>
</evidence>
<proteinExistence type="inferred from homology"/>
<evidence type="ECO:0000256" key="2">
    <source>
        <dbReference type="ARBA" id="ARBA00004186"/>
    </source>
</evidence>
<evidence type="ECO:0000256" key="7">
    <source>
        <dbReference type="ARBA" id="ARBA00022490"/>
    </source>
</evidence>
<dbReference type="InterPro" id="IPR013964">
    <property type="entry name" value="DASH_Ask1"/>
</dbReference>
<organism evidence="18 19">
    <name type="scientific">Phyllosticta citribraziliensis</name>
    <dbReference type="NCBI Taxonomy" id="989973"/>
    <lineage>
        <taxon>Eukaryota</taxon>
        <taxon>Fungi</taxon>
        <taxon>Dikarya</taxon>
        <taxon>Ascomycota</taxon>
        <taxon>Pezizomycotina</taxon>
        <taxon>Dothideomycetes</taxon>
        <taxon>Dothideomycetes incertae sedis</taxon>
        <taxon>Botryosphaeriales</taxon>
        <taxon>Phyllostictaceae</taxon>
        <taxon>Phyllosticta</taxon>
    </lineage>
</organism>
<evidence type="ECO:0000256" key="9">
    <source>
        <dbReference type="ARBA" id="ARBA00022701"/>
    </source>
</evidence>
<keyword evidence="9" id="KW-0493">Microtubule</keyword>
<evidence type="ECO:0000256" key="3">
    <source>
        <dbReference type="ARBA" id="ARBA00004629"/>
    </source>
</evidence>
<dbReference type="PANTHER" id="PTHR28200">
    <property type="entry name" value="DASH COMPLEX SUBUNIT ASK1"/>
    <property type="match status" value="1"/>
</dbReference>
<dbReference type="RefSeq" id="XP_066656884.1">
    <property type="nucleotide sequence ID" value="XM_066796994.1"/>
</dbReference>
<evidence type="ECO:0000256" key="15">
    <source>
        <dbReference type="ARBA" id="ARBA00023306"/>
    </source>
</evidence>
<accession>A0ABR1LYB9</accession>
<dbReference type="GeneID" id="92029900"/>
<comment type="subcellular location">
    <subcellularLocation>
        <location evidence="3">Chromosome</location>
        <location evidence="3">Centromere</location>
        <location evidence="3">Kinetochore</location>
    </subcellularLocation>
    <subcellularLocation>
        <location evidence="2">Cytoplasm</location>
        <location evidence="2">Cytoskeleton</location>
        <location evidence="2">Spindle</location>
    </subcellularLocation>
    <subcellularLocation>
        <location evidence="1">Nucleus</location>
    </subcellularLocation>
</comment>
<keyword evidence="13" id="KW-0206">Cytoskeleton</keyword>
<keyword evidence="10" id="KW-0498">Mitosis</keyword>
<evidence type="ECO:0000256" key="4">
    <source>
        <dbReference type="ARBA" id="ARBA00010731"/>
    </source>
</evidence>
<protein>
    <recommendedName>
        <fullName evidence="5">DASH complex subunit ASK1</fullName>
    </recommendedName>
</protein>
<gene>
    <name evidence="18" type="ORF">J3D65DRAFT_550299</name>
</gene>
<evidence type="ECO:0000313" key="18">
    <source>
        <dbReference type="EMBL" id="KAK7539613.1"/>
    </source>
</evidence>
<comment type="similarity">
    <text evidence="4">Belongs to the DASH complex ASK1 family.</text>
</comment>
<keyword evidence="11" id="KW-0159">Chromosome partition</keyword>
<evidence type="ECO:0000256" key="1">
    <source>
        <dbReference type="ARBA" id="ARBA00004123"/>
    </source>
</evidence>
<feature type="region of interest" description="Disordered" evidence="17">
    <location>
        <begin position="99"/>
        <end position="162"/>
    </location>
</feature>
<keyword evidence="6" id="KW-0158">Chromosome</keyword>
<keyword evidence="16" id="KW-0137">Centromere</keyword>
<keyword evidence="8" id="KW-0132">Cell division</keyword>
<keyword evidence="12" id="KW-0995">Kinetochore</keyword>
<dbReference type="Proteomes" id="UP001360953">
    <property type="component" value="Unassembled WGS sequence"/>
</dbReference>
<feature type="compositionally biased region" description="Polar residues" evidence="17">
    <location>
        <begin position="102"/>
        <end position="119"/>
    </location>
</feature>
<evidence type="ECO:0000256" key="10">
    <source>
        <dbReference type="ARBA" id="ARBA00022776"/>
    </source>
</evidence>
<keyword evidence="19" id="KW-1185">Reference proteome</keyword>
<comment type="caution">
    <text evidence="18">The sequence shown here is derived from an EMBL/GenBank/DDBJ whole genome shotgun (WGS) entry which is preliminary data.</text>
</comment>
<feature type="compositionally biased region" description="Polar residues" evidence="17">
    <location>
        <begin position="139"/>
        <end position="149"/>
    </location>
</feature>
<dbReference type="EMBL" id="JBBPEH010000004">
    <property type="protein sequence ID" value="KAK7539613.1"/>
    <property type="molecule type" value="Genomic_DNA"/>
</dbReference>
<feature type="compositionally biased region" description="Basic and acidic residues" evidence="17">
    <location>
        <begin position="175"/>
        <end position="185"/>
    </location>
</feature>
<sequence>MSRPSSMMAQRNLTLTEELERLEQSITLTLQEIDHNFSRAHRIVTGSILPIVEGYAKHSEAVWEGSKFWKQFFEASANVSLSGYEEPSGGEDTTIQHDEMTQESSYDESPSVRDTTIHSNADRTSKFDDSADLEADDSILSSPSLTKTPRNPPTMTAAAFADYGSPYEALRRELRGGDGDTKQEGSAKQAENDTDGFSSDGAGDLDEGTVMNLPTTPGRPSTSGLPDMSMTPQSSPFDQHTQTHRPTGNQDPLLHRMLDRTYRIAATPHTARKNQQSQQQQRRPDATPGTANRTRRLTALDSSPLSSPEGAAPQLRAEMFSSPMKSPVKTPRTPGVSVLHQQRQQHHTPGTAAASSSKGKGKASEQPVERTLDFTRDDLVTWDSDSEDGTQAMSPPKTLQFHVPQSRLLQTPAREASRRIVEDLLLTAGGGDALTDSNVGVGEVSPSVVRRHEMLDDSF</sequence>
<feature type="region of interest" description="Disordered" evidence="17">
    <location>
        <begin position="323"/>
        <end position="368"/>
    </location>
</feature>
<evidence type="ECO:0000313" key="19">
    <source>
        <dbReference type="Proteomes" id="UP001360953"/>
    </source>
</evidence>